<organism evidence="2 3">
    <name type="scientific">Nonomuraea dietziae</name>
    <dbReference type="NCBI Taxonomy" id="65515"/>
    <lineage>
        <taxon>Bacteria</taxon>
        <taxon>Bacillati</taxon>
        <taxon>Actinomycetota</taxon>
        <taxon>Actinomycetes</taxon>
        <taxon>Streptosporangiales</taxon>
        <taxon>Streptosporangiaceae</taxon>
        <taxon>Nonomuraea</taxon>
    </lineage>
</organism>
<comment type="caution">
    <text evidence="2">The sequence shown here is derived from an EMBL/GenBank/DDBJ whole genome shotgun (WGS) entry which is preliminary data.</text>
</comment>
<evidence type="ECO:0000313" key="3">
    <source>
        <dbReference type="Proteomes" id="UP000579945"/>
    </source>
</evidence>
<feature type="region of interest" description="Disordered" evidence="1">
    <location>
        <begin position="73"/>
        <end position="93"/>
    </location>
</feature>
<name>A0A7W5YTB2_9ACTN</name>
<dbReference type="GeneID" id="95395733"/>
<dbReference type="AlphaFoldDB" id="A0A7W5YTB2"/>
<sequence>MTEKIAISLPDEAAEWIRTKVATGQAASVSAGIAQLIEADRRYAEWLQQEEAAFGEPLPDDPALWEEMGARLRRSPAEVRADNEDELADGNAA</sequence>
<proteinExistence type="predicted"/>
<dbReference type="RefSeq" id="WP_183662530.1">
    <property type="nucleotide sequence ID" value="NZ_JACIBV010000003.1"/>
</dbReference>
<dbReference type="EMBL" id="JACIBV010000003">
    <property type="protein sequence ID" value="MBB3733807.1"/>
    <property type="molecule type" value="Genomic_DNA"/>
</dbReference>
<protein>
    <submittedName>
        <fullName evidence="2">Arc/MetJ-type ribon-helix-helix transcriptional regulator</fullName>
    </submittedName>
</protein>
<evidence type="ECO:0000256" key="1">
    <source>
        <dbReference type="SAM" id="MobiDB-lite"/>
    </source>
</evidence>
<reference evidence="2 3" key="1">
    <citation type="submission" date="2020-08" db="EMBL/GenBank/DDBJ databases">
        <title>Sequencing the genomes of 1000 actinobacteria strains.</title>
        <authorList>
            <person name="Klenk H.-P."/>
        </authorList>
    </citation>
    <scope>NUCLEOTIDE SEQUENCE [LARGE SCALE GENOMIC DNA]</scope>
    <source>
        <strain evidence="2 3">DSM 44320</strain>
    </source>
</reference>
<dbReference type="Proteomes" id="UP000579945">
    <property type="component" value="Unassembled WGS sequence"/>
</dbReference>
<evidence type="ECO:0000313" key="2">
    <source>
        <dbReference type="EMBL" id="MBB3733807.1"/>
    </source>
</evidence>
<feature type="compositionally biased region" description="Acidic residues" evidence="1">
    <location>
        <begin position="83"/>
        <end position="93"/>
    </location>
</feature>
<gene>
    <name evidence="2" type="ORF">FHR33_009760</name>
</gene>
<accession>A0A7W5YTB2</accession>
<keyword evidence="3" id="KW-1185">Reference proteome</keyword>